<feature type="active site" description="Proton donor/acceptor" evidence="9">
    <location>
        <position position="181"/>
    </location>
</feature>
<feature type="domain" description="L,D-TPase catalytic" evidence="10">
    <location>
        <begin position="84"/>
        <end position="221"/>
    </location>
</feature>
<comment type="similarity">
    <text evidence="2">Belongs to the YkuD family.</text>
</comment>
<name>A0ABT3QZA6_9HYPH</name>
<comment type="pathway">
    <text evidence="1 9">Cell wall biogenesis; peptidoglycan biosynthesis.</text>
</comment>
<keyword evidence="12" id="KW-1185">Reference proteome</keyword>
<feature type="active site" description="Nucleophile" evidence="9">
    <location>
        <position position="197"/>
    </location>
</feature>
<dbReference type="PANTHER" id="PTHR30582:SF24">
    <property type="entry name" value="L,D-TRANSPEPTIDASE ERFK_SRFK-RELATED"/>
    <property type="match status" value="1"/>
</dbReference>
<dbReference type="PROSITE" id="PS51318">
    <property type="entry name" value="TAT"/>
    <property type="match status" value="1"/>
</dbReference>
<dbReference type="InterPro" id="IPR005490">
    <property type="entry name" value="LD_TPept_cat_dom"/>
</dbReference>
<dbReference type="SUPFAM" id="SSF141523">
    <property type="entry name" value="L,D-transpeptidase catalytic domain-like"/>
    <property type="match status" value="1"/>
</dbReference>
<evidence type="ECO:0000256" key="2">
    <source>
        <dbReference type="ARBA" id="ARBA00005992"/>
    </source>
</evidence>
<dbReference type="PROSITE" id="PS51257">
    <property type="entry name" value="PROKAR_LIPOPROTEIN"/>
    <property type="match status" value="1"/>
</dbReference>
<dbReference type="Gene3D" id="2.40.440.10">
    <property type="entry name" value="L,D-transpeptidase catalytic domain-like"/>
    <property type="match status" value="1"/>
</dbReference>
<evidence type="ECO:0000313" key="11">
    <source>
        <dbReference type="EMBL" id="MCX2722283.1"/>
    </source>
</evidence>
<keyword evidence="8 9" id="KW-0961">Cell wall biogenesis/degradation</keyword>
<dbReference type="CDD" id="cd16913">
    <property type="entry name" value="YkuD_like"/>
    <property type="match status" value="1"/>
</dbReference>
<keyword evidence="5" id="KW-0378">Hydrolase</keyword>
<dbReference type="RefSeq" id="WP_265961976.1">
    <property type="nucleotide sequence ID" value="NZ_JAPEVI010000003.1"/>
</dbReference>
<keyword evidence="7 9" id="KW-0573">Peptidoglycan synthesis</keyword>
<evidence type="ECO:0000256" key="6">
    <source>
        <dbReference type="ARBA" id="ARBA00022960"/>
    </source>
</evidence>
<dbReference type="EMBL" id="JAPEVI010000003">
    <property type="protein sequence ID" value="MCX2722283.1"/>
    <property type="molecule type" value="Genomic_DNA"/>
</dbReference>
<dbReference type="PANTHER" id="PTHR30582">
    <property type="entry name" value="L,D-TRANSPEPTIDASE"/>
    <property type="match status" value="1"/>
</dbReference>
<gene>
    <name evidence="11" type="ORF">ON753_07675</name>
</gene>
<keyword evidence="3" id="KW-0328">Glycosyltransferase</keyword>
<evidence type="ECO:0000256" key="9">
    <source>
        <dbReference type="PROSITE-ProRule" id="PRU01373"/>
    </source>
</evidence>
<evidence type="ECO:0000313" key="12">
    <source>
        <dbReference type="Proteomes" id="UP001300261"/>
    </source>
</evidence>
<reference evidence="11 12" key="1">
    <citation type="journal article" date="2016" name="Int. J. Syst. Evol. Microbiol.">
        <title>Labrenzia salina sp. nov., isolated from the rhizosphere of the halophyte Arthrocnemum macrostachyum.</title>
        <authorList>
            <person name="Camacho M."/>
            <person name="Redondo-Gomez S."/>
            <person name="Rodriguez-Llorente I."/>
            <person name="Rohde M."/>
            <person name="Sproer C."/>
            <person name="Schumann P."/>
            <person name="Klenk H.P."/>
            <person name="Montero-Calasanz M.D.C."/>
        </authorList>
    </citation>
    <scope>NUCLEOTIDE SEQUENCE [LARGE SCALE GENOMIC DNA]</scope>
    <source>
        <strain evidence="11 12">DSM 29163</strain>
    </source>
</reference>
<evidence type="ECO:0000256" key="4">
    <source>
        <dbReference type="ARBA" id="ARBA00022679"/>
    </source>
</evidence>
<protein>
    <submittedName>
        <fullName evidence="11">L,D-transpeptidase</fullName>
    </submittedName>
</protein>
<organism evidence="11 12">
    <name type="scientific">Roseibium salinum</name>
    <dbReference type="NCBI Taxonomy" id="1604349"/>
    <lineage>
        <taxon>Bacteria</taxon>
        <taxon>Pseudomonadati</taxon>
        <taxon>Pseudomonadota</taxon>
        <taxon>Alphaproteobacteria</taxon>
        <taxon>Hyphomicrobiales</taxon>
        <taxon>Stappiaceae</taxon>
        <taxon>Roseibium</taxon>
    </lineage>
</organism>
<accession>A0ABT3QZA6</accession>
<evidence type="ECO:0000256" key="8">
    <source>
        <dbReference type="ARBA" id="ARBA00023316"/>
    </source>
</evidence>
<evidence type="ECO:0000259" key="10">
    <source>
        <dbReference type="PROSITE" id="PS52029"/>
    </source>
</evidence>
<keyword evidence="6 9" id="KW-0133">Cell shape</keyword>
<dbReference type="Proteomes" id="UP001300261">
    <property type="component" value="Unassembled WGS sequence"/>
</dbReference>
<proteinExistence type="inferred from homology"/>
<comment type="caution">
    <text evidence="11">The sequence shown here is derived from an EMBL/GenBank/DDBJ whole genome shotgun (WGS) entry which is preliminary data.</text>
</comment>
<evidence type="ECO:0000256" key="5">
    <source>
        <dbReference type="ARBA" id="ARBA00022801"/>
    </source>
</evidence>
<dbReference type="Pfam" id="PF03734">
    <property type="entry name" value="YkuD"/>
    <property type="match status" value="1"/>
</dbReference>
<dbReference type="InterPro" id="IPR050979">
    <property type="entry name" value="LD-transpeptidase"/>
</dbReference>
<evidence type="ECO:0000256" key="1">
    <source>
        <dbReference type="ARBA" id="ARBA00004752"/>
    </source>
</evidence>
<keyword evidence="4" id="KW-0808">Transferase</keyword>
<sequence length="264" mass="28896">MLNRRLFLASAAASLAAGCASSRQTGERLPGTAAGPNNRIPPEYLYMYRAMPEERFPIPAVDLTKIDPVYYRRYVDYSSTEPAGTIVVDTPNRFLYLTMENGKAMRYGVGIGRAGFGWGGRAHIASKQEWPRWHPPGEMIDREPELEKYRDGGMDPGLDNPLGARALYIYEGNRDTLYRVHGTSETWSIGKAVSSGCVRLLQQDVIDLYNRVPEGTPIVVIQDQQAVAAGPEVYSGPGETGGVGGPDGPDVYSDTQVYSGPVVY</sequence>
<evidence type="ECO:0000256" key="3">
    <source>
        <dbReference type="ARBA" id="ARBA00022676"/>
    </source>
</evidence>
<dbReference type="InterPro" id="IPR038063">
    <property type="entry name" value="Transpep_catalytic_dom"/>
</dbReference>
<dbReference type="InterPro" id="IPR006311">
    <property type="entry name" value="TAT_signal"/>
</dbReference>
<evidence type="ECO:0000256" key="7">
    <source>
        <dbReference type="ARBA" id="ARBA00022984"/>
    </source>
</evidence>
<dbReference type="PROSITE" id="PS52029">
    <property type="entry name" value="LD_TPASE"/>
    <property type="match status" value="1"/>
</dbReference>